<feature type="transmembrane region" description="Helical" evidence="7">
    <location>
        <begin position="150"/>
        <end position="168"/>
    </location>
</feature>
<accession>A0A8X6MWM8</accession>
<evidence type="ECO:0008006" key="11">
    <source>
        <dbReference type="Google" id="ProtNLM"/>
    </source>
</evidence>
<keyword evidence="4 7" id="KW-1133">Transmembrane helix</keyword>
<feature type="transmembrane region" description="Helical" evidence="7">
    <location>
        <begin position="41"/>
        <end position="61"/>
    </location>
</feature>
<protein>
    <recommendedName>
        <fullName evidence="11">Gustatory receptor</fullName>
    </recommendedName>
</protein>
<dbReference type="EMBL" id="BMAW01114805">
    <property type="protein sequence ID" value="GFT63458.1"/>
    <property type="molecule type" value="Genomic_DNA"/>
</dbReference>
<dbReference type="GO" id="GO:0050909">
    <property type="term" value="P:sensory perception of taste"/>
    <property type="evidence" value="ECO:0007669"/>
    <property type="project" value="InterPro"/>
</dbReference>
<gene>
    <name evidence="8" type="primary">AVEN_142582_1</name>
    <name evidence="9" type="ORF">NPIL_168211</name>
    <name evidence="8" type="ORF">NPIL_55211</name>
</gene>
<comment type="caution">
    <text evidence="8">The sequence shown here is derived from an EMBL/GenBank/DDBJ whole genome shotgun (WGS) entry which is preliminary data.</text>
</comment>
<dbReference type="AlphaFoldDB" id="A0A8X6MWM8"/>
<dbReference type="Proteomes" id="UP000887013">
    <property type="component" value="Unassembled WGS sequence"/>
</dbReference>
<dbReference type="GO" id="GO:0051606">
    <property type="term" value="P:detection of stimulus"/>
    <property type="evidence" value="ECO:0007669"/>
    <property type="project" value="UniProtKB-ARBA"/>
</dbReference>
<evidence type="ECO:0000313" key="9">
    <source>
        <dbReference type="EMBL" id="GFT63458.1"/>
    </source>
</evidence>
<keyword evidence="10" id="KW-1185">Reference proteome</keyword>
<evidence type="ECO:0000256" key="2">
    <source>
        <dbReference type="ARBA" id="ARBA00022475"/>
    </source>
</evidence>
<evidence type="ECO:0000256" key="3">
    <source>
        <dbReference type="ARBA" id="ARBA00022692"/>
    </source>
</evidence>
<evidence type="ECO:0000256" key="7">
    <source>
        <dbReference type="SAM" id="Phobius"/>
    </source>
</evidence>
<feature type="transmembrane region" description="Helical" evidence="7">
    <location>
        <begin position="73"/>
        <end position="94"/>
    </location>
</feature>
<evidence type="ECO:0000313" key="8">
    <source>
        <dbReference type="EMBL" id="GFS81377.1"/>
    </source>
</evidence>
<name>A0A8X6MWM8_NEPPI</name>
<organism evidence="8 10">
    <name type="scientific">Nephila pilipes</name>
    <name type="common">Giant wood spider</name>
    <name type="synonym">Nephila maculata</name>
    <dbReference type="NCBI Taxonomy" id="299642"/>
    <lineage>
        <taxon>Eukaryota</taxon>
        <taxon>Metazoa</taxon>
        <taxon>Ecdysozoa</taxon>
        <taxon>Arthropoda</taxon>
        <taxon>Chelicerata</taxon>
        <taxon>Arachnida</taxon>
        <taxon>Araneae</taxon>
        <taxon>Araneomorphae</taxon>
        <taxon>Entelegynae</taxon>
        <taxon>Araneoidea</taxon>
        <taxon>Nephilidae</taxon>
        <taxon>Nephila</taxon>
    </lineage>
</organism>
<dbReference type="GO" id="GO:0005886">
    <property type="term" value="C:plasma membrane"/>
    <property type="evidence" value="ECO:0007669"/>
    <property type="project" value="UniProtKB-SubCell"/>
</dbReference>
<sequence>MLLVTVLKLFEDKNIQPSDFKRLFDFYEDISGVMSFFDENFSFTAFTIIVATMLELFGFGYKLAFIVKSYSGPLFYFSVFNGLIALTCLLMIMVSASTVNETAKKVKRVINSLPGVMPKHCSEIEMLNKRVSRHENILTMWNICVLDRSLILSSLGTLLTYGILLGTLGKV</sequence>
<dbReference type="PANTHER" id="PTHR21421:SF29">
    <property type="entry name" value="GUSTATORY RECEPTOR 5A FOR TREHALOSE-RELATED"/>
    <property type="match status" value="1"/>
</dbReference>
<evidence type="ECO:0000313" key="10">
    <source>
        <dbReference type="Proteomes" id="UP000887013"/>
    </source>
</evidence>
<dbReference type="GO" id="GO:0038023">
    <property type="term" value="F:signaling receptor activity"/>
    <property type="evidence" value="ECO:0007669"/>
    <property type="project" value="UniProtKB-ARBA"/>
</dbReference>
<evidence type="ECO:0000256" key="6">
    <source>
        <dbReference type="ARBA" id="ARBA00023170"/>
    </source>
</evidence>
<keyword evidence="5 7" id="KW-0472">Membrane</keyword>
<reference evidence="8" key="1">
    <citation type="submission" date="2020-08" db="EMBL/GenBank/DDBJ databases">
        <title>Multicomponent nature underlies the extraordinary mechanical properties of spider dragline silk.</title>
        <authorList>
            <person name="Kono N."/>
            <person name="Nakamura H."/>
            <person name="Mori M."/>
            <person name="Yoshida Y."/>
            <person name="Ohtoshi R."/>
            <person name="Malay A.D."/>
            <person name="Moran D.A.P."/>
            <person name="Tomita M."/>
            <person name="Numata K."/>
            <person name="Arakawa K."/>
        </authorList>
    </citation>
    <scope>NUCLEOTIDE SEQUENCE</scope>
</reference>
<dbReference type="Pfam" id="PF08395">
    <property type="entry name" value="7tm_7"/>
    <property type="match status" value="1"/>
</dbReference>
<proteinExistence type="predicted"/>
<dbReference type="EMBL" id="BMAW01097740">
    <property type="protein sequence ID" value="GFS81377.1"/>
    <property type="molecule type" value="Genomic_DNA"/>
</dbReference>
<comment type="subcellular location">
    <subcellularLocation>
        <location evidence="1">Cell membrane</location>
        <topology evidence="1">Multi-pass membrane protein</topology>
    </subcellularLocation>
</comment>
<dbReference type="PANTHER" id="PTHR21421">
    <property type="entry name" value="GUSTATORY RECEPTOR"/>
    <property type="match status" value="1"/>
</dbReference>
<evidence type="ECO:0000256" key="4">
    <source>
        <dbReference type="ARBA" id="ARBA00022989"/>
    </source>
</evidence>
<evidence type="ECO:0000256" key="5">
    <source>
        <dbReference type="ARBA" id="ARBA00023136"/>
    </source>
</evidence>
<keyword evidence="6" id="KW-0675">Receptor</keyword>
<keyword evidence="2" id="KW-1003">Cell membrane</keyword>
<dbReference type="InterPro" id="IPR013604">
    <property type="entry name" value="7TM_chemorcpt"/>
</dbReference>
<evidence type="ECO:0000256" key="1">
    <source>
        <dbReference type="ARBA" id="ARBA00004651"/>
    </source>
</evidence>
<keyword evidence="3 7" id="KW-0812">Transmembrane</keyword>